<dbReference type="AlphaFoldDB" id="A0A437Q6B5"/>
<dbReference type="Gene3D" id="3.20.20.450">
    <property type="entry name" value="EAL domain"/>
    <property type="match status" value="1"/>
</dbReference>
<dbReference type="InterPro" id="IPR001633">
    <property type="entry name" value="EAL_dom"/>
</dbReference>
<evidence type="ECO:0000256" key="10">
    <source>
        <dbReference type="ARBA" id="ARBA00022840"/>
    </source>
</evidence>
<keyword evidence="4" id="KW-0997">Cell inner membrane</keyword>
<dbReference type="InterPro" id="IPR015387">
    <property type="entry name" value="LuxQ-periplasm_dom"/>
</dbReference>
<dbReference type="SMART" id="SM00052">
    <property type="entry name" value="EAL"/>
    <property type="match status" value="1"/>
</dbReference>
<dbReference type="InterPro" id="IPR035965">
    <property type="entry name" value="PAS-like_dom_sf"/>
</dbReference>
<evidence type="ECO:0000256" key="13">
    <source>
        <dbReference type="SAM" id="Phobius"/>
    </source>
</evidence>
<dbReference type="Pfam" id="PF08448">
    <property type="entry name" value="PAS_4"/>
    <property type="match status" value="1"/>
</dbReference>
<dbReference type="CDD" id="cd00130">
    <property type="entry name" value="PAS"/>
    <property type="match status" value="1"/>
</dbReference>
<dbReference type="Pfam" id="PF00563">
    <property type="entry name" value="EAL"/>
    <property type="match status" value="1"/>
</dbReference>
<dbReference type="SUPFAM" id="SSF55785">
    <property type="entry name" value="PYP-like sensor domain (PAS domain)"/>
    <property type="match status" value="2"/>
</dbReference>
<evidence type="ECO:0000256" key="6">
    <source>
        <dbReference type="ARBA" id="ARBA00022636"/>
    </source>
</evidence>
<dbReference type="PROSITE" id="PS50113">
    <property type="entry name" value="PAC"/>
    <property type="match status" value="1"/>
</dbReference>
<keyword evidence="11" id="KW-0902">Two-component regulatory system</keyword>
<dbReference type="GO" id="GO:0071732">
    <property type="term" value="P:cellular response to nitric oxide"/>
    <property type="evidence" value="ECO:0007669"/>
    <property type="project" value="UniProtKB-ARBA"/>
</dbReference>
<evidence type="ECO:0000256" key="11">
    <source>
        <dbReference type="ARBA" id="ARBA00023012"/>
    </source>
</evidence>
<dbReference type="PANTHER" id="PTHR44757:SF2">
    <property type="entry name" value="BIOFILM ARCHITECTURE MAINTENANCE PROTEIN MBAA"/>
    <property type="match status" value="1"/>
</dbReference>
<dbReference type="GO" id="GO:0071111">
    <property type="term" value="F:cyclic-guanylate-specific phosphodiesterase activity"/>
    <property type="evidence" value="ECO:0007669"/>
    <property type="project" value="UniProtKB-EC"/>
</dbReference>
<evidence type="ECO:0000256" key="1">
    <source>
        <dbReference type="ARBA" id="ARBA00001946"/>
    </source>
</evidence>
<evidence type="ECO:0000313" key="18">
    <source>
        <dbReference type="Proteomes" id="UP000282818"/>
    </source>
</evidence>
<dbReference type="CDD" id="cd01949">
    <property type="entry name" value="GGDEF"/>
    <property type="match status" value="1"/>
</dbReference>
<dbReference type="EC" id="3.1.4.52" evidence="3"/>
<feature type="domain" description="EAL" evidence="15">
    <location>
        <begin position="756"/>
        <end position="1010"/>
    </location>
</feature>
<keyword evidence="18" id="KW-1185">Reference proteome</keyword>
<dbReference type="GO" id="GO:0016791">
    <property type="term" value="F:phosphatase activity"/>
    <property type="evidence" value="ECO:0007669"/>
    <property type="project" value="InterPro"/>
</dbReference>
<gene>
    <name evidence="17" type="ORF">EOE65_13440</name>
</gene>
<dbReference type="PROSITE" id="PS50887">
    <property type="entry name" value="GGDEF"/>
    <property type="match status" value="1"/>
</dbReference>
<evidence type="ECO:0000259" key="16">
    <source>
        <dbReference type="PROSITE" id="PS50887"/>
    </source>
</evidence>
<dbReference type="FunFam" id="3.20.20.450:FF:000001">
    <property type="entry name" value="Cyclic di-GMP phosphodiesterase yahA"/>
    <property type="match status" value="1"/>
</dbReference>
<dbReference type="Pfam" id="PF00990">
    <property type="entry name" value="GGDEF"/>
    <property type="match status" value="1"/>
</dbReference>
<dbReference type="GO" id="GO:0005886">
    <property type="term" value="C:plasma membrane"/>
    <property type="evidence" value="ECO:0007669"/>
    <property type="project" value="UniProtKB-SubCell"/>
</dbReference>
<dbReference type="Pfam" id="PF13426">
    <property type="entry name" value="PAS_9"/>
    <property type="match status" value="1"/>
</dbReference>
<dbReference type="SUPFAM" id="SSF103190">
    <property type="entry name" value="Sensory domain-like"/>
    <property type="match status" value="1"/>
</dbReference>
<dbReference type="Gene3D" id="3.30.450.20">
    <property type="entry name" value="PAS domain"/>
    <property type="match status" value="2"/>
</dbReference>
<evidence type="ECO:0000256" key="3">
    <source>
        <dbReference type="ARBA" id="ARBA00012282"/>
    </source>
</evidence>
<organism evidence="17 18">
    <name type="scientific">Neptunomonas marina</name>
    <dbReference type="NCBI Taxonomy" id="1815562"/>
    <lineage>
        <taxon>Bacteria</taxon>
        <taxon>Pseudomonadati</taxon>
        <taxon>Pseudomonadota</taxon>
        <taxon>Gammaproteobacteria</taxon>
        <taxon>Oceanospirillales</taxon>
        <taxon>Oceanospirillaceae</taxon>
        <taxon>Neptunomonas</taxon>
    </lineage>
</organism>
<keyword evidence="7" id="KW-0808">Transferase</keyword>
<dbReference type="GO" id="GO:0000160">
    <property type="term" value="P:phosphorelay signal transduction system"/>
    <property type="evidence" value="ECO:0007669"/>
    <property type="project" value="UniProtKB-KW"/>
</dbReference>
<comment type="catalytic activity">
    <reaction evidence="12">
        <text>3',3'-c-di-GMP + H2O = 5'-phosphoguanylyl(3'-&gt;5')guanosine + H(+)</text>
        <dbReference type="Rhea" id="RHEA:24902"/>
        <dbReference type="ChEBI" id="CHEBI:15377"/>
        <dbReference type="ChEBI" id="CHEBI:15378"/>
        <dbReference type="ChEBI" id="CHEBI:58754"/>
        <dbReference type="ChEBI" id="CHEBI:58805"/>
        <dbReference type="EC" id="3.1.4.52"/>
    </reaction>
    <physiologicalReaction direction="left-to-right" evidence="12">
        <dbReference type="Rhea" id="RHEA:24903"/>
    </physiologicalReaction>
</comment>
<dbReference type="SUPFAM" id="SSF141868">
    <property type="entry name" value="EAL domain-like"/>
    <property type="match status" value="1"/>
</dbReference>
<evidence type="ECO:0000256" key="4">
    <source>
        <dbReference type="ARBA" id="ARBA00022519"/>
    </source>
</evidence>
<dbReference type="EMBL" id="SACQ01000006">
    <property type="protein sequence ID" value="RVU30051.1"/>
    <property type="molecule type" value="Genomic_DNA"/>
</dbReference>
<dbReference type="Pfam" id="PF09308">
    <property type="entry name" value="LuxQ-periplasm"/>
    <property type="match status" value="1"/>
</dbReference>
<evidence type="ECO:0000256" key="12">
    <source>
        <dbReference type="ARBA" id="ARBA00051114"/>
    </source>
</evidence>
<dbReference type="CDD" id="cd01948">
    <property type="entry name" value="EAL"/>
    <property type="match status" value="1"/>
</dbReference>
<keyword evidence="4" id="KW-1003">Cell membrane</keyword>
<comment type="caution">
    <text evidence="17">The sequence shown here is derived from an EMBL/GenBank/DDBJ whole genome shotgun (WGS) entry which is preliminary data.</text>
</comment>
<dbReference type="Gene3D" id="3.30.450.220">
    <property type="entry name" value="LuxQ periplasmic domain, N-terminal subdomain"/>
    <property type="match status" value="1"/>
</dbReference>
<keyword evidence="6" id="KW-0973">c-di-GMP</keyword>
<sequence length="1019" mass="113656">MRSLRFSTAILSIVLLALLFVSGALLLLAYEGSQTALDEEVKLTYDQDHKVVSRMVKEYLTGVAGVAEEIAKRNDIRASAAANDFMTIDMILGDSIRGPAGERIHAIVVDVNDLQPVVVSGVSMYSMDLALNTFTNDTTPMRAWDNIMISTDEGDFHLLRYKTPIIRQSLGEVMGALYAYILVNDNYWLLTEIQEITGAGSLSFFSGMDNVGSLEASMIHPNELLVATPNSPIVPLSDGTAHFHSLTIGREPFRLYLHKPGNSSLILTRAYNENLLIGTVTVILISLIVMALIRSLTQRSLGRLLKYAEKVPYQVIPTPYKNGLFDEFNKVGTEIEEMVRDIRAQENQLDAIFHNAPSLMFIKSADLKYIMINPKAPEHYQCREMDILGSNDFDLLPQKQAEILREADLRVVSQHRPAQCEYSIDQNGTTRHYLCTKFPLLRDSGEVYAIGGITTDITDKVNAEAEAQISNKVFEAAAEAILIMNDKGKVLTNSAFTRITGYSSQRARRFALSLLAEHPEIEIALDKHGRWKGESTQRRANGEKLPVWASISVVEEITGGKIYVAVFSDISDLKEAEQKLEKLAHYDNLTGLPNRTLFYDRFESALQLSERLGSKTALLFIDLDRFKPINDNYGHHVGDKMLIEAAGRIRQHIRPSDTVSRLGGDEFTVILSDLSSSDVAQDIARRIQSELKKVYVCEGKELFSSASIGIALYPDDGRNTQVLLKHADTAMYHIKERGRNDVMFFDKALNAQAEARIQLEENLRMAINTQSLFLVYQPRFDIAGQRVLSAEALIRWHHPIRGMIPPSEFIVLAEECGLIVELGRMVLRRACQAAKDWNQILERPVPVSVNLSARQLHSEELVSDIEAALKSADLAPELLELEITETMVIKDLNTVIKTLQSIRALGVKMSVDDFGTGYSSLIYLKRLPVSTVKIDRSFIDDVPGSEDGESLVKAIISMSHTLNLRVVAEGVEEQSQLAFLRQHQCDEIQGFLLAKPDHPSKIHALLSHELNGSHSATIP</sequence>
<dbReference type="InterPro" id="IPR000014">
    <property type="entry name" value="PAS"/>
</dbReference>
<evidence type="ECO:0000256" key="5">
    <source>
        <dbReference type="ARBA" id="ARBA00022553"/>
    </source>
</evidence>
<dbReference type="Gene3D" id="3.30.70.270">
    <property type="match status" value="1"/>
</dbReference>
<keyword evidence="5" id="KW-0597">Phosphoprotein</keyword>
<feature type="domain" description="GGDEF" evidence="16">
    <location>
        <begin position="614"/>
        <end position="747"/>
    </location>
</feature>
<dbReference type="InterPro" id="IPR043056">
    <property type="entry name" value="LuxQ-periplasm_N"/>
</dbReference>
<protein>
    <recommendedName>
        <fullName evidence="3">cyclic-guanylate-specific phosphodiesterase</fullName>
        <ecNumber evidence="3">3.1.4.52</ecNumber>
    </recommendedName>
</protein>
<comment type="subcellular location">
    <subcellularLocation>
        <location evidence="2">Cell inner membrane</location>
        <topology evidence="2">Multi-pass membrane protein</topology>
    </subcellularLocation>
</comment>
<dbReference type="InterPro" id="IPR013656">
    <property type="entry name" value="PAS_4"/>
</dbReference>
<keyword evidence="9" id="KW-0418">Kinase</keyword>
<dbReference type="InterPro" id="IPR043128">
    <property type="entry name" value="Rev_trsase/Diguanyl_cyclase"/>
</dbReference>
<dbReference type="InterPro" id="IPR000700">
    <property type="entry name" value="PAS-assoc_C"/>
</dbReference>
<dbReference type="InterPro" id="IPR035919">
    <property type="entry name" value="EAL_sf"/>
</dbReference>
<evidence type="ECO:0000256" key="9">
    <source>
        <dbReference type="ARBA" id="ARBA00022777"/>
    </source>
</evidence>
<keyword evidence="8" id="KW-0547">Nucleotide-binding</keyword>
<dbReference type="NCBIfam" id="TIGR00254">
    <property type="entry name" value="GGDEF"/>
    <property type="match status" value="1"/>
</dbReference>
<evidence type="ECO:0000256" key="7">
    <source>
        <dbReference type="ARBA" id="ARBA00022679"/>
    </source>
</evidence>
<dbReference type="SMART" id="SM00091">
    <property type="entry name" value="PAS"/>
    <property type="match status" value="2"/>
</dbReference>
<keyword evidence="13" id="KW-0472">Membrane</keyword>
<name>A0A437Q6B5_9GAMM</name>
<dbReference type="InterPro" id="IPR000160">
    <property type="entry name" value="GGDEF_dom"/>
</dbReference>
<keyword evidence="10" id="KW-0067">ATP-binding</keyword>
<evidence type="ECO:0000313" key="17">
    <source>
        <dbReference type="EMBL" id="RVU30051.1"/>
    </source>
</evidence>
<reference evidence="17 18" key="1">
    <citation type="submission" date="2019-01" db="EMBL/GenBank/DDBJ databases">
        <authorList>
            <person name="Chen W.-M."/>
        </authorList>
    </citation>
    <scope>NUCLEOTIDE SEQUENCE [LARGE SCALE GENOMIC DNA]</scope>
    <source>
        <strain evidence="17 18">HPM-16</strain>
    </source>
</reference>
<dbReference type="NCBIfam" id="TIGR00229">
    <property type="entry name" value="sensory_box"/>
    <property type="match status" value="2"/>
</dbReference>
<evidence type="ECO:0000259" key="14">
    <source>
        <dbReference type="PROSITE" id="PS50113"/>
    </source>
</evidence>
<keyword evidence="13" id="KW-0812">Transmembrane</keyword>
<dbReference type="InterPro" id="IPR029151">
    <property type="entry name" value="Sensor-like_sf"/>
</dbReference>
<evidence type="ECO:0000256" key="2">
    <source>
        <dbReference type="ARBA" id="ARBA00004429"/>
    </source>
</evidence>
<dbReference type="SMART" id="SM00267">
    <property type="entry name" value="GGDEF"/>
    <property type="match status" value="1"/>
</dbReference>
<dbReference type="PANTHER" id="PTHR44757">
    <property type="entry name" value="DIGUANYLATE CYCLASE DGCP"/>
    <property type="match status" value="1"/>
</dbReference>
<accession>A0A437Q6B5</accession>
<dbReference type="GO" id="GO:0005524">
    <property type="term" value="F:ATP binding"/>
    <property type="evidence" value="ECO:0007669"/>
    <property type="project" value="UniProtKB-KW"/>
</dbReference>
<dbReference type="GO" id="GO:0004673">
    <property type="term" value="F:protein histidine kinase activity"/>
    <property type="evidence" value="ECO:0007669"/>
    <property type="project" value="InterPro"/>
</dbReference>
<feature type="transmembrane region" description="Helical" evidence="13">
    <location>
        <begin position="275"/>
        <end position="293"/>
    </location>
</feature>
<dbReference type="PROSITE" id="PS50883">
    <property type="entry name" value="EAL"/>
    <property type="match status" value="1"/>
</dbReference>
<dbReference type="SUPFAM" id="SSF55073">
    <property type="entry name" value="Nucleotide cyclase"/>
    <property type="match status" value="1"/>
</dbReference>
<comment type="cofactor">
    <cofactor evidence="1">
        <name>Mg(2+)</name>
        <dbReference type="ChEBI" id="CHEBI:18420"/>
    </cofactor>
</comment>
<dbReference type="FunFam" id="3.30.70.270:FF:000001">
    <property type="entry name" value="Diguanylate cyclase domain protein"/>
    <property type="match status" value="1"/>
</dbReference>
<evidence type="ECO:0000259" key="15">
    <source>
        <dbReference type="PROSITE" id="PS50883"/>
    </source>
</evidence>
<dbReference type="InterPro" id="IPR029787">
    <property type="entry name" value="Nucleotide_cyclase"/>
</dbReference>
<dbReference type="RefSeq" id="WP_127694836.1">
    <property type="nucleotide sequence ID" value="NZ_SACQ01000006.1"/>
</dbReference>
<dbReference type="InterPro" id="IPR052155">
    <property type="entry name" value="Biofilm_reg_signaling"/>
</dbReference>
<evidence type="ECO:0000256" key="8">
    <source>
        <dbReference type="ARBA" id="ARBA00022741"/>
    </source>
</evidence>
<feature type="domain" description="PAC" evidence="14">
    <location>
        <begin position="531"/>
        <end position="582"/>
    </location>
</feature>
<dbReference type="Proteomes" id="UP000282818">
    <property type="component" value="Unassembled WGS sequence"/>
</dbReference>
<proteinExistence type="predicted"/>
<keyword evidence="13" id="KW-1133">Transmembrane helix</keyword>